<dbReference type="RefSeq" id="WP_021010624.1">
    <property type="nucleotide sequence ID" value="NZ_ASHR01000025.1"/>
</dbReference>
<keyword evidence="1" id="KW-0812">Transmembrane</keyword>
<dbReference type="Proteomes" id="UP000016462">
    <property type="component" value="Unassembled WGS sequence"/>
</dbReference>
<accession>U1LAU1</accession>
<organism evidence="2 3">
    <name type="scientific">Agrococcus pavilionensis RW1</name>
    <dbReference type="NCBI Taxonomy" id="1330458"/>
    <lineage>
        <taxon>Bacteria</taxon>
        <taxon>Bacillati</taxon>
        <taxon>Actinomycetota</taxon>
        <taxon>Actinomycetes</taxon>
        <taxon>Micrococcales</taxon>
        <taxon>Microbacteriaceae</taxon>
        <taxon>Agrococcus</taxon>
    </lineage>
</organism>
<evidence type="ECO:0000313" key="3">
    <source>
        <dbReference type="Proteomes" id="UP000016462"/>
    </source>
</evidence>
<dbReference type="AlphaFoldDB" id="U1LAU1"/>
<keyword evidence="1" id="KW-0472">Membrane</keyword>
<gene>
    <name evidence="2" type="ORF">L332_07000</name>
</gene>
<proteinExistence type="predicted"/>
<reference evidence="2 3" key="1">
    <citation type="journal article" date="2013" name="Genome Announc.">
        <title>First draft genome sequence from a member of the genus agrococcus, isolated from modern microbialites.</title>
        <authorList>
            <person name="White R.A.III."/>
            <person name="Grassa C.J."/>
            <person name="Suttle C.A."/>
        </authorList>
    </citation>
    <scope>NUCLEOTIDE SEQUENCE [LARGE SCALE GENOMIC DNA]</scope>
    <source>
        <strain evidence="2 3">RW1</strain>
    </source>
</reference>
<dbReference type="EMBL" id="ASHR01000025">
    <property type="protein sequence ID" value="ERG64198.1"/>
    <property type="molecule type" value="Genomic_DNA"/>
</dbReference>
<evidence type="ECO:0000313" key="2">
    <source>
        <dbReference type="EMBL" id="ERG64198.1"/>
    </source>
</evidence>
<comment type="caution">
    <text evidence="2">The sequence shown here is derived from an EMBL/GenBank/DDBJ whole genome shotgun (WGS) entry which is preliminary data.</text>
</comment>
<protein>
    <submittedName>
        <fullName evidence="2">Uncharacterized protein</fullName>
    </submittedName>
</protein>
<feature type="transmembrane region" description="Helical" evidence="1">
    <location>
        <begin position="15"/>
        <end position="36"/>
    </location>
</feature>
<keyword evidence="3" id="KW-1185">Reference proteome</keyword>
<name>U1LAU1_9MICO</name>
<evidence type="ECO:0000256" key="1">
    <source>
        <dbReference type="SAM" id="Phobius"/>
    </source>
</evidence>
<sequence>MYAALWRALPGPWPVRLAIVLALLAVTAYLLVFHVYPWVMQTFFPTPDPTFAGSDRRSSALA</sequence>
<keyword evidence="1" id="KW-1133">Transmembrane helix</keyword>
<dbReference type="OrthoDB" id="3267875at2"/>